<dbReference type="InterPro" id="IPR026898">
    <property type="entry name" value="PrsW"/>
</dbReference>
<evidence type="ECO:0000256" key="2">
    <source>
        <dbReference type="SAM" id="Phobius"/>
    </source>
</evidence>
<dbReference type="PANTHER" id="PTHR36844">
    <property type="entry name" value="PROTEASE PRSW"/>
    <property type="match status" value="1"/>
</dbReference>
<dbReference type="GO" id="GO:0008233">
    <property type="term" value="F:peptidase activity"/>
    <property type="evidence" value="ECO:0007669"/>
    <property type="project" value="UniProtKB-KW"/>
</dbReference>
<dbReference type="RefSeq" id="WP_322878773.1">
    <property type="nucleotide sequence ID" value="NZ_JAVMIP010000013.1"/>
</dbReference>
<dbReference type="InterPro" id="IPR008984">
    <property type="entry name" value="SMAD_FHA_dom_sf"/>
</dbReference>
<dbReference type="PROSITE" id="PS50006">
    <property type="entry name" value="FHA_DOMAIN"/>
    <property type="match status" value="1"/>
</dbReference>
<keyword evidence="5" id="KW-1185">Reference proteome</keyword>
<keyword evidence="2" id="KW-1133">Transmembrane helix</keyword>
<reference evidence="5" key="1">
    <citation type="submission" date="2023-07" db="EMBL/GenBank/DDBJ databases">
        <authorList>
            <person name="Luz R."/>
            <person name="Cordeiro R."/>
            <person name="Fonseca A."/>
            <person name="Goncalves V."/>
        </authorList>
    </citation>
    <scope>NUCLEOTIDE SEQUENCE [LARGE SCALE GENOMIC DNA]</scope>
    <source>
        <strain evidence="5">BACA0444</strain>
    </source>
</reference>
<feature type="transmembrane region" description="Helical" evidence="2">
    <location>
        <begin position="158"/>
        <end position="175"/>
    </location>
</feature>
<comment type="caution">
    <text evidence="4">The sequence shown here is derived from an EMBL/GenBank/DDBJ whole genome shotgun (WGS) entry which is preliminary data.</text>
</comment>
<dbReference type="GO" id="GO:0006508">
    <property type="term" value="P:proteolysis"/>
    <property type="evidence" value="ECO:0007669"/>
    <property type="project" value="UniProtKB-KW"/>
</dbReference>
<evidence type="ECO:0000256" key="1">
    <source>
        <dbReference type="SAM" id="MobiDB-lite"/>
    </source>
</evidence>
<dbReference type="EC" id="3.4.-.-" evidence="4"/>
<keyword evidence="4" id="KW-0645">Protease</keyword>
<keyword evidence="2" id="KW-0472">Membrane</keyword>
<accession>A0AAE4FTY9</accession>
<keyword evidence="2" id="KW-0812">Transmembrane</keyword>
<name>A0AAE4FTY9_9CYAN</name>
<dbReference type="SMART" id="SM00240">
    <property type="entry name" value="FHA"/>
    <property type="match status" value="1"/>
</dbReference>
<feature type="transmembrane region" description="Helical" evidence="2">
    <location>
        <begin position="300"/>
        <end position="320"/>
    </location>
</feature>
<dbReference type="Gene3D" id="2.60.200.20">
    <property type="match status" value="1"/>
</dbReference>
<proteinExistence type="predicted"/>
<dbReference type="AlphaFoldDB" id="A0AAE4FTY9"/>
<feature type="transmembrane region" description="Helical" evidence="2">
    <location>
        <begin position="181"/>
        <end position="199"/>
    </location>
</feature>
<feature type="transmembrane region" description="Helical" evidence="2">
    <location>
        <begin position="340"/>
        <end position="362"/>
    </location>
</feature>
<dbReference type="EMBL" id="JAVMIP010000013">
    <property type="protein sequence ID" value="MDS3861532.1"/>
    <property type="molecule type" value="Genomic_DNA"/>
</dbReference>
<protein>
    <submittedName>
        <fullName evidence="4">PrsW family glutamic-type intramembrane protease</fullName>
        <ecNumber evidence="4">3.4.-.-</ecNumber>
    </submittedName>
</protein>
<dbReference type="Pfam" id="PF00498">
    <property type="entry name" value="FHA"/>
    <property type="match status" value="1"/>
</dbReference>
<evidence type="ECO:0000259" key="3">
    <source>
        <dbReference type="PROSITE" id="PS50006"/>
    </source>
</evidence>
<feature type="transmembrane region" description="Helical" evidence="2">
    <location>
        <begin position="211"/>
        <end position="235"/>
    </location>
</feature>
<feature type="transmembrane region" description="Helical" evidence="2">
    <location>
        <begin position="369"/>
        <end position="386"/>
    </location>
</feature>
<gene>
    <name evidence="4" type="ORF">RIF25_12015</name>
</gene>
<dbReference type="Pfam" id="PF13367">
    <property type="entry name" value="PrsW-protease"/>
    <property type="match status" value="1"/>
</dbReference>
<dbReference type="Proteomes" id="UP001268256">
    <property type="component" value="Unassembled WGS sequence"/>
</dbReference>
<feature type="transmembrane region" description="Helical" evidence="2">
    <location>
        <begin position="392"/>
        <end position="414"/>
    </location>
</feature>
<dbReference type="InterPro" id="IPR000253">
    <property type="entry name" value="FHA_dom"/>
</dbReference>
<keyword evidence="4" id="KW-0378">Hydrolase</keyword>
<dbReference type="PANTHER" id="PTHR36844:SF1">
    <property type="entry name" value="PROTEASE PRSW"/>
    <property type="match status" value="1"/>
</dbReference>
<feature type="domain" description="FHA" evidence="3">
    <location>
        <begin position="38"/>
        <end position="96"/>
    </location>
</feature>
<dbReference type="CDD" id="cd00060">
    <property type="entry name" value="FHA"/>
    <property type="match status" value="1"/>
</dbReference>
<dbReference type="SUPFAM" id="SSF49879">
    <property type="entry name" value="SMAD/FHA domain"/>
    <property type="match status" value="1"/>
</dbReference>
<sequence length="434" mass="47565">MTENLGSFGSFPRPGQGPLLRQVSPETQDFWLSTSASTLIGRDPQSCQVVLDSQRYGAVSRHHVSLRPGPGATEPWIWQIEDLNSINGTFLNHRRITAPHVLTPGDRFRLGTEGPEFEFNYIAATEIPATLTRPPVSTLTLSQLMPLLAAGQDLARKAYLMPGMVTVLAVILLFMTTANGSLFKVVLAVYLGLAGYYFIYQLCGKPKPIWVLAAAVILEILLIRSPITLGLAWFFRQVLPGTVNPSQMNFGQQFIGYFFGAGLLEELLKAIPVLMAWGLGRLLRSPRREQIGVWEPLDGILLATAAALGFTWLETLGQYVPNLIAQTGDLTGLQVLIPRVLGSVAGHMAYSGYFGYCIGLAVLYPRQRWFILGLGWFVAALIHALWNTSATSFGPLGLVGVGILAYALLTATILKARQLSPTRALNFATRFYDR</sequence>
<feature type="region of interest" description="Disordered" evidence="1">
    <location>
        <begin position="1"/>
        <end position="20"/>
    </location>
</feature>
<evidence type="ECO:0000313" key="4">
    <source>
        <dbReference type="EMBL" id="MDS3861532.1"/>
    </source>
</evidence>
<organism evidence="4 5">
    <name type="scientific">Pseudocalidococcus azoricus BACA0444</name>
    <dbReference type="NCBI Taxonomy" id="2918990"/>
    <lineage>
        <taxon>Bacteria</taxon>
        <taxon>Bacillati</taxon>
        <taxon>Cyanobacteriota</taxon>
        <taxon>Cyanophyceae</taxon>
        <taxon>Acaryochloridales</taxon>
        <taxon>Thermosynechococcaceae</taxon>
        <taxon>Pseudocalidococcus</taxon>
        <taxon>Pseudocalidococcus azoricus</taxon>
    </lineage>
</organism>
<evidence type="ECO:0000313" key="5">
    <source>
        <dbReference type="Proteomes" id="UP001268256"/>
    </source>
</evidence>